<dbReference type="EMBL" id="JAVHNR010000001">
    <property type="protein sequence ID" value="KAK6355865.1"/>
    <property type="molecule type" value="Genomic_DNA"/>
</dbReference>
<keyword evidence="2" id="KW-0472">Membrane</keyword>
<evidence type="ECO:0000313" key="4">
    <source>
        <dbReference type="Proteomes" id="UP001313282"/>
    </source>
</evidence>
<name>A0AAN8N7R0_9PEZI</name>
<keyword evidence="4" id="KW-1185">Reference proteome</keyword>
<dbReference type="Proteomes" id="UP001313282">
    <property type="component" value="Unassembled WGS sequence"/>
</dbReference>
<sequence length="406" mass="45337">MHATIATPSSASSSKTPWKQSVKCYDVELDSDSDSDLHLEEKDYEEPLFLSSPTPRRQKELPTWRIPSVVWIAATCLLLVSSISLNIFLLVSPAGGSGPSLSVPNAQVNETIEDVSSIEDTSSENKEDLENEDRPLILYAYHETDNAHQNAEFFIAHGLHAQADFIFVLNGETNLSQIIPAAPNIKIVQRDNTCFDLGSHAEVLTKNDSALVHKYNKFILMNASIRGPFLPTWSRECWSDAYLDKVTETNKLVGMSFNCIDPPHIQSMIFATDRIGLKLLLTEISTCFSKIQSAMEAETHSTGAVQAGGYNVTAFMTAFSSDKDYAHTCTHEDILYDGAYYGGTLHPYEGMFQKANRDLAPQQLEMLTKWHRQSGYSSWDACWKSRNVRKAIKFLKKRGSTVDYGV</sequence>
<comment type="caution">
    <text evidence="3">The sequence shown here is derived from an EMBL/GenBank/DDBJ whole genome shotgun (WGS) entry which is preliminary data.</text>
</comment>
<proteinExistence type="predicted"/>
<reference evidence="3 4" key="1">
    <citation type="submission" date="2019-10" db="EMBL/GenBank/DDBJ databases">
        <authorList>
            <person name="Palmer J.M."/>
        </authorList>
    </citation>
    <scope>NUCLEOTIDE SEQUENCE [LARGE SCALE GENOMIC DNA]</scope>
    <source>
        <strain evidence="3 4">TWF718</strain>
    </source>
</reference>
<evidence type="ECO:0000256" key="2">
    <source>
        <dbReference type="SAM" id="Phobius"/>
    </source>
</evidence>
<protein>
    <submittedName>
        <fullName evidence="3">Uncharacterized protein</fullName>
    </submittedName>
</protein>
<evidence type="ECO:0000256" key="1">
    <source>
        <dbReference type="SAM" id="MobiDB-lite"/>
    </source>
</evidence>
<accession>A0AAN8N7R0</accession>
<keyword evidence="2" id="KW-0812">Transmembrane</keyword>
<feature type="region of interest" description="Disordered" evidence="1">
    <location>
        <begin position="1"/>
        <end position="20"/>
    </location>
</feature>
<evidence type="ECO:0000313" key="3">
    <source>
        <dbReference type="EMBL" id="KAK6355865.1"/>
    </source>
</evidence>
<dbReference type="AlphaFoldDB" id="A0AAN8N7R0"/>
<feature type="transmembrane region" description="Helical" evidence="2">
    <location>
        <begin position="66"/>
        <end position="91"/>
    </location>
</feature>
<organism evidence="3 4">
    <name type="scientific">Orbilia javanica</name>
    <dbReference type="NCBI Taxonomy" id="47235"/>
    <lineage>
        <taxon>Eukaryota</taxon>
        <taxon>Fungi</taxon>
        <taxon>Dikarya</taxon>
        <taxon>Ascomycota</taxon>
        <taxon>Pezizomycotina</taxon>
        <taxon>Orbiliomycetes</taxon>
        <taxon>Orbiliales</taxon>
        <taxon>Orbiliaceae</taxon>
        <taxon>Orbilia</taxon>
    </lineage>
</organism>
<gene>
    <name evidence="3" type="ORF">TWF718_000244</name>
</gene>
<keyword evidence="2" id="KW-1133">Transmembrane helix</keyword>